<dbReference type="GO" id="GO:0044550">
    <property type="term" value="P:secondary metabolite biosynthetic process"/>
    <property type="evidence" value="ECO:0007669"/>
    <property type="project" value="TreeGrafter"/>
</dbReference>
<gene>
    <name evidence="2" type="ORF">HDE68_000995</name>
</gene>
<dbReference type="SUPFAM" id="SSF52777">
    <property type="entry name" value="CoA-dependent acyltransferases"/>
    <property type="match status" value="1"/>
</dbReference>
<dbReference type="CDD" id="cd05930">
    <property type="entry name" value="A_NRPS"/>
    <property type="match status" value="1"/>
</dbReference>
<sequence>MKNESNLNLDRLATNQKIKLKRYWTDRLKDFQLNTYFEANRELELGLDLPLSGYDEFKIPFPERLSLKIEKMSSSILGKQMIVLGSLSVLANKYSSAEDIGIFSPLSTLNEQNQINSENFVLNRFSEFEGLNFSNFLQKVKNNLLDDFKNKGYTLQNLFDEEDPEFNAAPKIGLVIANDDTVVQHDHINFDLLFLLRADRNWTLSVKYNKGEFDPGYIETLAERYFHLTEKLIDEPEVIISGVELASPEERHQVLFEFNQKPSTVPFDGSIISLFESQVKKNPEKLAVSCGESSFSYRELNDLVNQFARFLKKTAAIKADDLIAIELERNAWTLVAILSVLKTGAAYVPIETDFPKDRKAYILSNSKIKILINQELLDLFKEKQQDFSKRNFNSGIQPGDLAYVIFTSGSTGQPKGAMVTHEGMINHLLVMGKELHLDAGSKILQNALFTFDISVWQFLNALIVGGETIIYTKDIILNVELFLKQLHADQVSILQIVPSYFGIMLDFLKENRHQYQFDSLNYLLVTGEEISHALLKKWFKLYPGKVVVNAYGPAEAADDVTLYFMDSLPLSYNIPVGKPIMNTRIYLLNKDWNLCPVGIIGEIYVSGICVGRGYLNDQPKTEAAFFIDPFFKEEHQRMYKTGDFGRWLPDGSLEFLGRKDDQIKISGYRIELREIEFQLMLHPGVAHSLVLVKRTASEDYLVAYYTSADGTVPDDLNTFLGTRLPKYMIPAHFIHLSDFPVNPNGKIDKKVLPLPGELIAGSNFSAPVTMTEEILAEIWSEILNTDKSKISTSKSFFELGGQSLKVMVLVNKISKQFNVNITIPVFFSNPTIRAISLLIEECLLVTEENDKAVQNKTNLII</sequence>
<feature type="domain" description="Carrier" evidence="1">
    <location>
        <begin position="766"/>
        <end position="843"/>
    </location>
</feature>
<reference evidence="2 3" key="1">
    <citation type="submission" date="2020-08" db="EMBL/GenBank/DDBJ databases">
        <title>Genomic Encyclopedia of Type Strains, Phase IV (KMG-V): Genome sequencing to study the core and pangenomes of soil and plant-associated prokaryotes.</title>
        <authorList>
            <person name="Whitman W."/>
        </authorList>
    </citation>
    <scope>NUCLEOTIDE SEQUENCE [LARGE SCALE GENOMIC DNA]</scope>
    <source>
        <strain evidence="2 3">S3M1</strain>
    </source>
</reference>
<dbReference type="Pfam" id="PF00550">
    <property type="entry name" value="PP-binding"/>
    <property type="match status" value="1"/>
</dbReference>
<dbReference type="InterPro" id="IPR036736">
    <property type="entry name" value="ACP-like_sf"/>
</dbReference>
<dbReference type="InterPro" id="IPR025110">
    <property type="entry name" value="AMP-bd_C"/>
</dbReference>
<evidence type="ECO:0000259" key="1">
    <source>
        <dbReference type="PROSITE" id="PS50075"/>
    </source>
</evidence>
<dbReference type="NCBIfam" id="TIGR01733">
    <property type="entry name" value="AA-adenyl-dom"/>
    <property type="match status" value="1"/>
</dbReference>
<dbReference type="GO" id="GO:0043041">
    <property type="term" value="P:amino acid activation for nonribosomal peptide biosynthetic process"/>
    <property type="evidence" value="ECO:0007669"/>
    <property type="project" value="TreeGrafter"/>
</dbReference>
<dbReference type="EMBL" id="JACHCE010000001">
    <property type="protein sequence ID" value="MBB5635110.1"/>
    <property type="molecule type" value="Genomic_DNA"/>
</dbReference>
<dbReference type="InterPro" id="IPR010071">
    <property type="entry name" value="AA_adenyl_dom"/>
</dbReference>
<dbReference type="InterPro" id="IPR042099">
    <property type="entry name" value="ANL_N_sf"/>
</dbReference>
<dbReference type="InterPro" id="IPR000873">
    <property type="entry name" value="AMP-dep_synth/lig_dom"/>
</dbReference>
<dbReference type="GO" id="GO:0005737">
    <property type="term" value="C:cytoplasm"/>
    <property type="evidence" value="ECO:0007669"/>
    <property type="project" value="TreeGrafter"/>
</dbReference>
<dbReference type="Gene3D" id="1.10.1200.10">
    <property type="entry name" value="ACP-like"/>
    <property type="match status" value="1"/>
</dbReference>
<dbReference type="PROSITE" id="PS50075">
    <property type="entry name" value="CARRIER"/>
    <property type="match status" value="1"/>
</dbReference>
<dbReference type="Pfam" id="PF13193">
    <property type="entry name" value="AMP-binding_C"/>
    <property type="match status" value="1"/>
</dbReference>
<dbReference type="Gene3D" id="3.30.300.30">
    <property type="match status" value="1"/>
</dbReference>
<dbReference type="Gene3D" id="3.30.559.30">
    <property type="entry name" value="Nonribosomal peptide synthetase, condensation domain"/>
    <property type="match status" value="1"/>
</dbReference>
<accession>A0A7W9DZ24</accession>
<evidence type="ECO:0000313" key="2">
    <source>
        <dbReference type="EMBL" id="MBB5635110.1"/>
    </source>
</evidence>
<dbReference type="PROSITE" id="PS00455">
    <property type="entry name" value="AMP_BINDING"/>
    <property type="match status" value="1"/>
</dbReference>
<dbReference type="InterPro" id="IPR045851">
    <property type="entry name" value="AMP-bd_C_sf"/>
</dbReference>
<comment type="caution">
    <text evidence="2">The sequence shown here is derived from an EMBL/GenBank/DDBJ whole genome shotgun (WGS) entry which is preliminary data.</text>
</comment>
<dbReference type="RefSeq" id="WP_183879469.1">
    <property type="nucleotide sequence ID" value="NZ_JACHCD010000002.1"/>
</dbReference>
<dbReference type="PANTHER" id="PTHR45527">
    <property type="entry name" value="NONRIBOSOMAL PEPTIDE SYNTHETASE"/>
    <property type="match status" value="1"/>
</dbReference>
<dbReference type="GO" id="GO:0031177">
    <property type="term" value="F:phosphopantetheine binding"/>
    <property type="evidence" value="ECO:0007669"/>
    <property type="project" value="TreeGrafter"/>
</dbReference>
<dbReference type="Gene3D" id="3.40.50.12780">
    <property type="entry name" value="N-terminal domain of ligase-like"/>
    <property type="match status" value="1"/>
</dbReference>
<protein>
    <submittedName>
        <fullName evidence="2">Amino acid adenylation domain-containing protein</fullName>
    </submittedName>
</protein>
<dbReference type="InterPro" id="IPR020845">
    <property type="entry name" value="AMP-binding_CS"/>
</dbReference>
<dbReference type="SUPFAM" id="SSF56801">
    <property type="entry name" value="Acetyl-CoA synthetase-like"/>
    <property type="match status" value="1"/>
</dbReference>
<proteinExistence type="predicted"/>
<dbReference type="SUPFAM" id="SSF47336">
    <property type="entry name" value="ACP-like"/>
    <property type="match status" value="1"/>
</dbReference>
<dbReference type="InterPro" id="IPR009081">
    <property type="entry name" value="PP-bd_ACP"/>
</dbReference>
<dbReference type="PANTHER" id="PTHR45527:SF1">
    <property type="entry name" value="FATTY ACID SYNTHASE"/>
    <property type="match status" value="1"/>
</dbReference>
<name>A0A7W9DZ24_9SPHI</name>
<organism evidence="2 3">
    <name type="scientific">Pedobacter cryoconitis</name>
    <dbReference type="NCBI Taxonomy" id="188932"/>
    <lineage>
        <taxon>Bacteria</taxon>
        <taxon>Pseudomonadati</taxon>
        <taxon>Bacteroidota</taxon>
        <taxon>Sphingobacteriia</taxon>
        <taxon>Sphingobacteriales</taxon>
        <taxon>Sphingobacteriaceae</taxon>
        <taxon>Pedobacter</taxon>
    </lineage>
</organism>
<dbReference type="Proteomes" id="UP000537204">
    <property type="component" value="Unassembled WGS sequence"/>
</dbReference>
<dbReference type="Pfam" id="PF00501">
    <property type="entry name" value="AMP-binding"/>
    <property type="match status" value="1"/>
</dbReference>
<evidence type="ECO:0000313" key="3">
    <source>
        <dbReference type="Proteomes" id="UP000537204"/>
    </source>
</evidence>
<dbReference type="AlphaFoldDB" id="A0A7W9DZ24"/>